<evidence type="ECO:0000313" key="1">
    <source>
        <dbReference type="EMBL" id="QCT93780.1"/>
    </source>
</evidence>
<dbReference type="RefSeq" id="WP_138322771.1">
    <property type="nucleotide sequence ID" value="NZ_CP040463.1"/>
</dbReference>
<protein>
    <recommendedName>
        <fullName evidence="3">Type II toxin-antitoxin system PemK/MazF family toxin</fullName>
    </recommendedName>
</protein>
<dbReference type="EMBL" id="CP040463">
    <property type="protein sequence ID" value="QCT93780.1"/>
    <property type="molecule type" value="Genomic_DNA"/>
</dbReference>
<organism evidence="1 2">
    <name type="scientific">Caminibacter mediatlanticus TB-2</name>
    <dbReference type="NCBI Taxonomy" id="391592"/>
    <lineage>
        <taxon>Bacteria</taxon>
        <taxon>Pseudomonadati</taxon>
        <taxon>Campylobacterota</taxon>
        <taxon>Epsilonproteobacteria</taxon>
        <taxon>Nautiliales</taxon>
        <taxon>Nautiliaceae</taxon>
        <taxon>Caminibacter</taxon>
    </lineage>
</organism>
<sequence>MFFIQRFGVYHWKKFTFENNTNKDKYFITLNCTLNDVDIALVLPISQIEKYQNFKNRLIDTIIIKANESRYFKKQTLIDLKNIKYFEAVAIYEAVEKGKITYLGLLEEHISKRIENAIKLAITLSPKIKKELLCD</sequence>
<reference evidence="1 2" key="1">
    <citation type="submission" date="2019-05" db="EMBL/GenBank/DDBJ databases">
        <title>A comparative analysis of the Nautiliaceae.</title>
        <authorList>
            <person name="Grosche A."/>
            <person name="Smedile F."/>
            <person name="Vetriani C."/>
        </authorList>
    </citation>
    <scope>NUCLEOTIDE SEQUENCE [LARGE SCALE GENOMIC DNA]</scope>
    <source>
        <strain evidence="1 2">TB-2</strain>
    </source>
</reference>
<name>A0ABX5V9P0_9BACT</name>
<dbReference type="Proteomes" id="UP000306825">
    <property type="component" value="Chromosome"/>
</dbReference>
<gene>
    <name evidence="1" type="ORF">FE773_00875</name>
</gene>
<accession>A0ABX5V9P0</accession>
<proteinExistence type="predicted"/>
<evidence type="ECO:0008006" key="3">
    <source>
        <dbReference type="Google" id="ProtNLM"/>
    </source>
</evidence>
<keyword evidence="2" id="KW-1185">Reference proteome</keyword>
<evidence type="ECO:0000313" key="2">
    <source>
        <dbReference type="Proteomes" id="UP000306825"/>
    </source>
</evidence>